<sequence length="458" mass="52629">MKYKPKSLKSAIILVVIVVAFILLLSYLGIGTLRNATRIGYVGNDGWSSWSASYTLLDGRLQHTIRPETDTLHVDVETESGTISIEMKDEDGNIIFSESNIETSSFEVNVSGKVVIIIKASRHKGSFDISSHSDGTLQSGQIFLYGEEHASKEILEKEFELWNTYYSDNGMRNLFVELPYYSAEFLNLWMQSDSDDILDQLYQDWDGTAMHSQDTIDFYKQIKRECPETIFHGTDVGHQYNTTGERYLAYLRENGQDDSSEHYQLAQENIQQGQYYYQHSDGAYRENKMVENFIREFDSLNGEDVMGIYGTAHIRIDAMDYATNTVPCMANQLNEQYGNALHTKDLTLVDGAYRVDTLQIKGKEYTASYFGKMDLSAIFPDYQYREFWRLENAYNDFKDCPTTGNVLPYNNYPMEIEKGQVFVIEYTKTDGSVIREYHRADGNTWQGSLVTEEFSIEE</sequence>
<gene>
    <name evidence="2" type="ORF">CGS55_09710</name>
</gene>
<organism evidence="2 3">
    <name type="scientific">Faecalibacterium prausnitzii</name>
    <dbReference type="NCBI Taxonomy" id="853"/>
    <lineage>
        <taxon>Bacteria</taxon>
        <taxon>Bacillati</taxon>
        <taxon>Bacillota</taxon>
        <taxon>Clostridia</taxon>
        <taxon>Eubacteriales</taxon>
        <taxon>Oscillospiraceae</taxon>
        <taxon>Faecalibacterium</taxon>
    </lineage>
</organism>
<keyword evidence="1" id="KW-1133">Transmembrane helix</keyword>
<accession>A0A2A6ZZ56</accession>
<dbReference type="EMBL" id="NMTV01000055">
    <property type="protein sequence ID" value="PDX72166.1"/>
    <property type="molecule type" value="Genomic_DNA"/>
</dbReference>
<dbReference type="AlphaFoldDB" id="A0A2A6ZZ56"/>
<keyword evidence="1" id="KW-0812">Transmembrane</keyword>
<comment type="caution">
    <text evidence="2">The sequence shown here is derived from an EMBL/GenBank/DDBJ whole genome shotgun (WGS) entry which is preliminary data.</text>
</comment>
<dbReference type="SUPFAM" id="SSF159501">
    <property type="entry name" value="EreA/ChaN-like"/>
    <property type="match status" value="1"/>
</dbReference>
<proteinExistence type="predicted"/>
<keyword evidence="1" id="KW-0472">Membrane</keyword>
<feature type="transmembrane region" description="Helical" evidence="1">
    <location>
        <begin position="12"/>
        <end position="30"/>
    </location>
</feature>
<protein>
    <submittedName>
        <fullName evidence="2">Uncharacterized protein</fullName>
    </submittedName>
</protein>
<evidence type="ECO:0000256" key="1">
    <source>
        <dbReference type="SAM" id="Phobius"/>
    </source>
</evidence>
<reference evidence="2 3" key="1">
    <citation type="journal article" date="2017" name="Front. Microbiol.">
        <title>New Insights into the Diversity of the Genus Faecalibacterium.</title>
        <authorList>
            <person name="Benevides L."/>
            <person name="Burman S."/>
            <person name="Martin R."/>
            <person name="Robert V."/>
            <person name="Thomas M."/>
            <person name="Miquel S."/>
            <person name="Chain F."/>
            <person name="Sokol H."/>
            <person name="Bermudez-Humaran L.G."/>
            <person name="Morrison M."/>
            <person name="Langella P."/>
            <person name="Azevedo V.A."/>
            <person name="Chatel J.M."/>
            <person name="Soares S."/>
        </authorList>
    </citation>
    <scope>NUCLEOTIDE SEQUENCE [LARGE SCALE GENOMIC DNA]</scope>
    <source>
        <strain evidence="2 3">CNCM I 4546</strain>
    </source>
</reference>
<evidence type="ECO:0000313" key="2">
    <source>
        <dbReference type="EMBL" id="PDX72166.1"/>
    </source>
</evidence>
<evidence type="ECO:0000313" key="3">
    <source>
        <dbReference type="Proteomes" id="UP000219901"/>
    </source>
</evidence>
<dbReference type="RefSeq" id="WP_097783378.1">
    <property type="nucleotide sequence ID" value="NZ_NMTV01000055.1"/>
</dbReference>
<dbReference type="Proteomes" id="UP000219901">
    <property type="component" value="Unassembled WGS sequence"/>
</dbReference>
<name>A0A2A6ZZ56_9FIRM</name>